<organism evidence="2 3">
    <name type="scientific">Hallella faecis</name>
    <dbReference type="NCBI Taxonomy" id="2841596"/>
    <lineage>
        <taxon>Bacteria</taxon>
        <taxon>Pseudomonadati</taxon>
        <taxon>Bacteroidota</taxon>
        <taxon>Bacteroidia</taxon>
        <taxon>Bacteroidales</taxon>
        <taxon>Prevotellaceae</taxon>
        <taxon>Hallella</taxon>
    </lineage>
</organism>
<keyword evidence="3" id="KW-1185">Reference proteome</keyword>
<comment type="caution">
    <text evidence="2">The sequence shown here is derived from an EMBL/GenBank/DDBJ whole genome shotgun (WGS) entry which is preliminary data.</text>
</comment>
<reference evidence="2 3" key="1">
    <citation type="submission" date="2024-04" db="EMBL/GenBank/DDBJ databases">
        <title>Human intestinal bacterial collection.</title>
        <authorList>
            <person name="Pauvert C."/>
            <person name="Hitch T.C.A."/>
            <person name="Clavel T."/>
        </authorList>
    </citation>
    <scope>NUCLEOTIDE SEQUENCE [LARGE SCALE GENOMIC DNA]</scope>
    <source>
        <strain evidence="2 3">CLA-AA-H145</strain>
    </source>
</reference>
<evidence type="ECO:0000259" key="1">
    <source>
        <dbReference type="Pfam" id="PF01966"/>
    </source>
</evidence>
<dbReference type="SUPFAM" id="SSF109604">
    <property type="entry name" value="HD-domain/PDEase-like"/>
    <property type="match status" value="1"/>
</dbReference>
<sequence>MNIDCKKNQEEFVELLRSTKREGIEYVIEDLEKDGFFEAPASAGHHLNVAGGLCLHSLNVCKAGLMVWEGLKTLDPASANQVKRESVILATLLHDVCKTDIYKRTVKKRKNKLGQWEDTEGYSVNYKKFPMGHGEKSVIMLLLSGLELQDDEMLAIRWHMGAWGINMNSYEDQRCYDTARTLNPLCCIVQSADGIAAAILETTSEDIENI</sequence>
<name>A0ABV1FQC8_9BACT</name>
<gene>
    <name evidence="2" type="ORF">AAAT34_06115</name>
</gene>
<dbReference type="Pfam" id="PF01966">
    <property type="entry name" value="HD"/>
    <property type="match status" value="1"/>
</dbReference>
<dbReference type="Proteomes" id="UP001487296">
    <property type="component" value="Unassembled WGS sequence"/>
</dbReference>
<accession>A0ABV1FQC8</accession>
<evidence type="ECO:0000313" key="3">
    <source>
        <dbReference type="Proteomes" id="UP001487296"/>
    </source>
</evidence>
<dbReference type="EMBL" id="JBBNFP010000018">
    <property type="protein sequence ID" value="MEQ2486628.1"/>
    <property type="molecule type" value="Genomic_DNA"/>
</dbReference>
<evidence type="ECO:0000313" key="2">
    <source>
        <dbReference type="EMBL" id="MEQ2486628.1"/>
    </source>
</evidence>
<feature type="domain" description="HD" evidence="1">
    <location>
        <begin position="56"/>
        <end position="197"/>
    </location>
</feature>
<dbReference type="Gene3D" id="1.10.3210.10">
    <property type="entry name" value="Hypothetical protein af1432"/>
    <property type="match status" value="1"/>
</dbReference>
<proteinExistence type="predicted"/>
<dbReference type="InterPro" id="IPR006674">
    <property type="entry name" value="HD_domain"/>
</dbReference>
<protein>
    <submittedName>
        <fullName evidence="2">HD domain-containing protein</fullName>
    </submittedName>
</protein>
<dbReference type="RefSeq" id="WP_215759710.1">
    <property type="nucleotide sequence ID" value="NZ_JAHKBE010000018.1"/>
</dbReference>